<dbReference type="KEGG" id="pbp:STSP1_01882"/>
<accession>A0A1W6LP08</accession>
<name>A0A1W6LP08_9BACT</name>
<dbReference type="RefSeq" id="WP_085756111.1">
    <property type="nucleotide sequence ID" value="NZ_CP021023.1"/>
</dbReference>
<dbReference type="EMBL" id="CP021023">
    <property type="protein sequence ID" value="ARN57472.1"/>
    <property type="molecule type" value="Genomic_DNA"/>
</dbReference>
<keyword evidence="2" id="KW-1185">Reference proteome</keyword>
<protein>
    <recommendedName>
        <fullName evidence="3">Nucleotidyl transferase AbiEii/AbiGii toxin family protein</fullName>
    </recommendedName>
</protein>
<evidence type="ECO:0000313" key="2">
    <source>
        <dbReference type="Proteomes" id="UP000193334"/>
    </source>
</evidence>
<organism evidence="1 2">
    <name type="scientific">Sedimentisphaera salicampi</name>
    <dbReference type="NCBI Taxonomy" id="1941349"/>
    <lineage>
        <taxon>Bacteria</taxon>
        <taxon>Pseudomonadati</taxon>
        <taxon>Planctomycetota</taxon>
        <taxon>Phycisphaerae</taxon>
        <taxon>Sedimentisphaerales</taxon>
        <taxon>Sedimentisphaeraceae</taxon>
        <taxon>Sedimentisphaera</taxon>
    </lineage>
</organism>
<dbReference type="Proteomes" id="UP000193334">
    <property type="component" value="Chromosome"/>
</dbReference>
<dbReference type="Pfam" id="PF08843">
    <property type="entry name" value="AbiEii"/>
    <property type="match status" value="1"/>
</dbReference>
<gene>
    <name evidence="1" type="ORF">STSP1_01882</name>
</gene>
<evidence type="ECO:0000313" key="1">
    <source>
        <dbReference type="EMBL" id="ARN57472.1"/>
    </source>
</evidence>
<dbReference type="InterPro" id="IPR014942">
    <property type="entry name" value="AbiEii"/>
</dbReference>
<proteinExistence type="predicted"/>
<reference evidence="2" key="1">
    <citation type="submission" date="2017-04" db="EMBL/GenBank/DDBJ databases">
        <title>Comparative genomics and description of representatives of a novel lineage of planctomycetes thriving in anoxic sediments.</title>
        <authorList>
            <person name="Spring S."/>
            <person name="Bunk B."/>
            <person name="Sproer C."/>
        </authorList>
    </citation>
    <scope>NUCLEOTIDE SEQUENCE [LARGE SCALE GENOMIC DNA]</scope>
    <source>
        <strain evidence="2">ST-PulAB-D4</strain>
    </source>
</reference>
<sequence length="313" mass="36032">MSNREKKNIADSILQRLKNYSQMQREDRGLTLTNYAIERFLYRLSNSQYAGQFVLKGAQLFRVWGNNPYRPTRDLDLLGFGNPDVSQLEEVFRNICRVETDVQDGIIYKAESVRGQAIREDNMYDGVRIKLEYRIGRTGEFMQVDIGFGDAVDSSAKMVAFPSILNMPAPELRVYPYELAVAEKVEAMAALGFANSRMKDFYDVYQLAGEFEFDGKLLAQAIQTTFKRRGTVIPEGLPTAFTKEFCEDKLKQRQWEAFISKNSLKEISFPSAADKIKDFILPVLRALAESKSFELIWKPGRQWSKERKNWSNC</sequence>
<dbReference type="STRING" id="1941349.STSP1_01882"/>
<dbReference type="AlphaFoldDB" id="A0A1W6LP08"/>
<evidence type="ECO:0008006" key="3">
    <source>
        <dbReference type="Google" id="ProtNLM"/>
    </source>
</evidence>